<evidence type="ECO:0000256" key="1">
    <source>
        <dbReference type="SAM" id="SignalP"/>
    </source>
</evidence>
<feature type="signal peptide" evidence="1">
    <location>
        <begin position="1"/>
        <end position="26"/>
    </location>
</feature>
<dbReference type="InterPro" id="IPR006598">
    <property type="entry name" value="CAP10"/>
</dbReference>
<dbReference type="PANTHER" id="PTHR12203:SF118">
    <property type="entry name" value="BETA-1,2-XYLOSYLTRANSFERASE 1"/>
    <property type="match status" value="1"/>
</dbReference>
<dbReference type="KEGG" id="kne:92177666"/>
<evidence type="ECO:0000259" key="2">
    <source>
        <dbReference type="SMART" id="SM00672"/>
    </source>
</evidence>
<feature type="chain" id="PRO_5043463497" description="Glycosyl transferase CAP10 domain-containing protein" evidence="1">
    <location>
        <begin position="27"/>
        <end position="643"/>
    </location>
</feature>
<organism evidence="3 4">
    <name type="scientific">Kwoniella newhampshirensis</name>
    <dbReference type="NCBI Taxonomy" id="1651941"/>
    <lineage>
        <taxon>Eukaryota</taxon>
        <taxon>Fungi</taxon>
        <taxon>Dikarya</taxon>
        <taxon>Basidiomycota</taxon>
        <taxon>Agaricomycotina</taxon>
        <taxon>Tremellomycetes</taxon>
        <taxon>Tremellales</taxon>
        <taxon>Cryptococcaceae</taxon>
        <taxon>Kwoniella</taxon>
    </lineage>
</organism>
<dbReference type="AlphaFoldDB" id="A0AAW0Z6I2"/>
<reference evidence="3 4" key="1">
    <citation type="journal article" date="2024" name="bioRxiv">
        <title>Comparative genomics of Cryptococcus and Kwoniella reveals pathogenesis evolution and contrasting karyotype dynamics via intercentromeric recombination or chromosome fusion.</title>
        <authorList>
            <person name="Coelho M.A."/>
            <person name="David-Palma M."/>
            <person name="Shea T."/>
            <person name="Bowers K."/>
            <person name="McGinley-Smith S."/>
            <person name="Mohammad A.W."/>
            <person name="Gnirke A."/>
            <person name="Yurkov A.M."/>
            <person name="Nowrousian M."/>
            <person name="Sun S."/>
            <person name="Cuomo C.A."/>
            <person name="Heitman J."/>
        </authorList>
    </citation>
    <scope>NUCLEOTIDE SEQUENCE [LARGE SCALE GENOMIC DNA]</scope>
    <source>
        <strain evidence="3 4">CBS 13917</strain>
    </source>
</reference>
<dbReference type="Proteomes" id="UP001388673">
    <property type="component" value="Unassembled WGS sequence"/>
</dbReference>
<dbReference type="GeneID" id="92177666"/>
<dbReference type="Pfam" id="PF05686">
    <property type="entry name" value="Glyco_transf_90"/>
    <property type="match status" value="1"/>
</dbReference>
<accession>A0AAW0Z6I2</accession>
<dbReference type="PANTHER" id="PTHR12203">
    <property type="entry name" value="KDEL LYS-ASP-GLU-LEU CONTAINING - RELATED"/>
    <property type="match status" value="1"/>
</dbReference>
<dbReference type="SMART" id="SM00672">
    <property type="entry name" value="CAP10"/>
    <property type="match status" value="1"/>
</dbReference>
<evidence type="ECO:0000313" key="4">
    <source>
        <dbReference type="Proteomes" id="UP001388673"/>
    </source>
</evidence>
<name>A0AAW0Z6I2_9TREE</name>
<dbReference type="RefSeq" id="XP_066806084.1">
    <property type="nucleotide sequence ID" value="XM_066943542.1"/>
</dbReference>
<gene>
    <name evidence="3" type="ORF">IAR55_000406</name>
</gene>
<dbReference type="InterPro" id="IPR051091">
    <property type="entry name" value="O-Glucosyltr/Glycosyltrsf_90"/>
</dbReference>
<keyword evidence="1" id="KW-0732">Signal</keyword>
<evidence type="ECO:0000313" key="3">
    <source>
        <dbReference type="EMBL" id="KAK8869838.1"/>
    </source>
</evidence>
<feature type="domain" description="Glycosyl transferase CAP10" evidence="2">
    <location>
        <begin position="349"/>
        <end position="629"/>
    </location>
</feature>
<keyword evidence="4" id="KW-1185">Reference proteome</keyword>
<comment type="caution">
    <text evidence="3">The sequence shown here is derived from an EMBL/GenBank/DDBJ whole genome shotgun (WGS) entry which is preliminary data.</text>
</comment>
<protein>
    <recommendedName>
        <fullName evidence="2">Glycosyl transferase CAP10 domain-containing protein</fullName>
    </recommendedName>
</protein>
<proteinExistence type="predicted"/>
<dbReference type="EMBL" id="JBCAWK010000001">
    <property type="protein sequence ID" value="KAK8869838.1"/>
    <property type="molecule type" value="Genomic_DNA"/>
</dbReference>
<sequence length="643" mass="73515">MPRIPRTYLALGAALLLLIVHRQIRPFSLTSSHSYPSLPTSNTDRPRISSAAKNKNAWQREGYHDEHAGIVVDSKGLTSWTPPSGLGERGRHPIEMLIERGKKLASEMEAKIAKVTHVKDSVHDYEKRFGMRPPRGFETWYLFTHHTSRPYPPPLPSLIPLAHTPFLSFLSFPAGTIHQRVEEVRSKGDIFTFTFVPDGQGDEGTACEADQSWVPADYHGRGRGRVRIQGQGAWKWRCNNTLTLLLPILPVLPEEIYEADPPVELAFSIDDGPRGMVHNTFREKSEALGRAGKVWPQAQLDKAEQSMRWTYGWAWSCPEEAPLKTQSTDLVLNDLHGAYQESNQAQKSFIADFERSADYCSNTDLMGLHHILLSEEHRAAVDMVPVVATCKTMWNSDVVGVPLDGVYEKLEYVPWEQKPLAKIFWRGSATGLSHNKKTRWRSSQRERLHFLAHNTSNTHDLLLSDGSVRVYDHQELADKWLDVGLSGVPVQCDKEDGSCDDMAREIKFLDRVSKEDSLKYKYVLDVDGNGWSSRFRRLLSSNNVVLKSTLYPEWFHEMLIPWYHYVPVKLDYSDIFDIMAFFDGSPDGQVSGREDLAKEIAQHGQEFVETRWRLEDMQSFTYLLILEYWRLWSDDRHAASYVS</sequence>